<sequence>MNTGGADLRGDAMRHYSVVVDAYLTARAKTESVTGVHNDSLIGAMVAHKKL</sequence>
<reference evidence="1 2" key="1">
    <citation type="submission" date="2011-08" db="EMBL/GenBank/DDBJ databases">
        <authorList>
            <person name="Weinstock G."/>
            <person name="Sodergren E."/>
            <person name="Clifton S."/>
            <person name="Fulton L."/>
            <person name="Fulton B."/>
            <person name="Courtney L."/>
            <person name="Fronick C."/>
            <person name="Harrison M."/>
            <person name="Strong C."/>
            <person name="Farmer C."/>
            <person name="Delahaunty K."/>
            <person name="Markovic C."/>
            <person name="Hall O."/>
            <person name="Minx P."/>
            <person name="Tomlinson C."/>
            <person name="Mitreva M."/>
            <person name="Hou S."/>
            <person name="Chen J."/>
            <person name="Wollam A."/>
            <person name="Pepin K.H."/>
            <person name="Johnson M."/>
            <person name="Bhonagiri V."/>
            <person name="Zhang X."/>
            <person name="Suruliraj S."/>
            <person name="Warren W."/>
            <person name="Chinwalla A."/>
            <person name="Mardis E.R."/>
            <person name="Wilson R.K."/>
        </authorList>
    </citation>
    <scope>NUCLEOTIDE SEQUENCE [LARGE SCALE GENOMIC DNA]</scope>
    <source>
        <strain evidence="1 2">ATCC 29863</strain>
    </source>
</reference>
<dbReference type="EMBL" id="AGCK01000325">
    <property type="protein sequence ID" value="EHM38367.1"/>
    <property type="molecule type" value="Genomic_DNA"/>
</dbReference>
<comment type="caution">
    <text evidence="1">The sequence shown here is derived from an EMBL/GenBank/DDBJ whole genome shotgun (WGS) entry which is preliminary data.</text>
</comment>
<dbReference type="Proteomes" id="UP000004459">
    <property type="component" value="Unassembled WGS sequence"/>
</dbReference>
<dbReference type="HOGENOM" id="CLU_214862_0_0_9"/>
<protein>
    <submittedName>
        <fullName evidence="1">Uncharacterized protein</fullName>
    </submittedName>
</protein>
<gene>
    <name evidence="1" type="ORF">HMPREF0372_03996</name>
</gene>
<accession>G9YWS8</accession>
<dbReference type="AlphaFoldDB" id="G9YWS8"/>
<evidence type="ECO:0000313" key="2">
    <source>
        <dbReference type="Proteomes" id="UP000004459"/>
    </source>
</evidence>
<name>G9YWS8_FLAPL</name>
<organism evidence="1 2">
    <name type="scientific">Flavonifractor plautii ATCC 29863</name>
    <dbReference type="NCBI Taxonomy" id="411475"/>
    <lineage>
        <taxon>Bacteria</taxon>
        <taxon>Bacillati</taxon>
        <taxon>Bacillota</taxon>
        <taxon>Clostridia</taxon>
        <taxon>Eubacteriales</taxon>
        <taxon>Oscillospiraceae</taxon>
        <taxon>Flavonifractor</taxon>
    </lineage>
</organism>
<proteinExistence type="predicted"/>
<evidence type="ECO:0000313" key="1">
    <source>
        <dbReference type="EMBL" id="EHM38367.1"/>
    </source>
</evidence>